<dbReference type="InterPro" id="IPR001645">
    <property type="entry name" value="Folylpolyglutamate_synth"/>
</dbReference>
<evidence type="ECO:0000256" key="7">
    <source>
        <dbReference type="ARBA" id="ARBA00022842"/>
    </source>
</evidence>
<dbReference type="PATRIC" id="fig|216946.3.peg.62"/>
<dbReference type="GO" id="GO:0046872">
    <property type="term" value="F:metal ion binding"/>
    <property type="evidence" value="ECO:0007669"/>
    <property type="project" value="UniProtKB-KW"/>
</dbReference>
<keyword evidence="5" id="KW-0547">Nucleotide-binding</keyword>
<dbReference type="KEGG" id="stur:STURON_0062"/>
<feature type="domain" description="Mur ligase central" evidence="11">
    <location>
        <begin position="40"/>
        <end position="230"/>
    </location>
</feature>
<dbReference type="STRING" id="216946.STURO_v1c00620"/>
<evidence type="ECO:0000256" key="9">
    <source>
        <dbReference type="ARBA" id="ARBA00047493"/>
    </source>
</evidence>
<dbReference type="SUPFAM" id="SSF53623">
    <property type="entry name" value="MurD-like peptide ligases, catalytic domain"/>
    <property type="match status" value="1"/>
</dbReference>
<evidence type="ECO:0000256" key="4">
    <source>
        <dbReference type="ARBA" id="ARBA00022723"/>
    </source>
</evidence>
<organism evidence="12 13">
    <name type="scientific">Spiroplasma turonicum</name>
    <dbReference type="NCBI Taxonomy" id="216946"/>
    <lineage>
        <taxon>Bacteria</taxon>
        <taxon>Bacillati</taxon>
        <taxon>Mycoplasmatota</taxon>
        <taxon>Mollicutes</taxon>
        <taxon>Entomoplasmatales</taxon>
        <taxon>Spiroplasmataceae</taxon>
        <taxon>Spiroplasma</taxon>
    </lineage>
</organism>
<evidence type="ECO:0000259" key="11">
    <source>
        <dbReference type="Pfam" id="PF08245"/>
    </source>
</evidence>
<dbReference type="Pfam" id="PF08245">
    <property type="entry name" value="Mur_ligase_M"/>
    <property type="match status" value="1"/>
</dbReference>
<dbReference type="GO" id="GO:0005737">
    <property type="term" value="C:cytoplasm"/>
    <property type="evidence" value="ECO:0007669"/>
    <property type="project" value="TreeGrafter"/>
</dbReference>
<evidence type="ECO:0000313" key="13">
    <source>
        <dbReference type="Proteomes" id="UP000067243"/>
    </source>
</evidence>
<dbReference type="Pfam" id="PF02875">
    <property type="entry name" value="Mur_ligase_C"/>
    <property type="match status" value="1"/>
</dbReference>
<keyword evidence="7" id="KW-0460">Magnesium</keyword>
<evidence type="ECO:0000256" key="2">
    <source>
        <dbReference type="ARBA" id="ARBA00013025"/>
    </source>
</evidence>
<dbReference type="Gene3D" id="3.40.1190.10">
    <property type="entry name" value="Mur-like, catalytic domain"/>
    <property type="match status" value="1"/>
</dbReference>
<sequence length="367" mass="42817">MIKVDDIFIKTNSLFSKKYNLKKLLSDIGNPQDNLKVINVVGTNGKGSTSKFIYDGLLTKYKNVGLFTSPAFLYQNERIQLNNNLIGDDELKSIYDYYEKNYLQYELTFFEIWTFIAILFFSKYKMDYVVVEAGIGGLLDCTNLFNNQVAVCLTSVSMDHEELLGNSIESIINHKIKITKKNSPVFISEDNFIYKNFIDNYKDIKLIYTNKIKTEVDYQSANAGLAKELLKYLNVDFTNFIAPVGRFTILNENPLFLIDGCHNIDGVKKFVQEIKKYGDFIFLYASSKEKDHNQIINYLKENVSNLYITEFDHIKSWKISNEIKARFNYVNNWKIFLNKNIYNNIVVCGSLYFIPQVFEWYRSELDE</sequence>
<keyword evidence="3" id="KW-0436">Ligase</keyword>
<dbReference type="EMBL" id="CP012328">
    <property type="protein sequence ID" value="AKU79308.1"/>
    <property type="molecule type" value="Genomic_DNA"/>
</dbReference>
<evidence type="ECO:0000256" key="8">
    <source>
        <dbReference type="ARBA" id="ARBA00030592"/>
    </source>
</evidence>
<dbReference type="RefSeq" id="WP_075047922.1">
    <property type="nucleotide sequence ID" value="NZ_CP012328.1"/>
</dbReference>
<proteinExistence type="inferred from homology"/>
<keyword evidence="6" id="KW-0067">ATP-binding</keyword>
<gene>
    <name evidence="12" type="primary">folC</name>
    <name evidence="12" type="ORF">STURON_0062</name>
</gene>
<dbReference type="SUPFAM" id="SSF53244">
    <property type="entry name" value="MurD-like peptide ligases, peptide-binding domain"/>
    <property type="match status" value="1"/>
</dbReference>
<feature type="domain" description="Mur ligase C-terminal" evidence="10">
    <location>
        <begin position="245"/>
        <end position="332"/>
    </location>
</feature>
<dbReference type="NCBIfam" id="TIGR01499">
    <property type="entry name" value="folC"/>
    <property type="match status" value="1"/>
</dbReference>
<comment type="catalytic activity">
    <reaction evidence="9">
        <text>(6S)-5,6,7,8-tetrahydrofolyl-(gamma-L-Glu)(n) + L-glutamate + ATP = (6S)-5,6,7,8-tetrahydrofolyl-(gamma-L-Glu)(n+1) + ADP + phosphate + H(+)</text>
        <dbReference type="Rhea" id="RHEA:10580"/>
        <dbReference type="Rhea" id="RHEA-COMP:14738"/>
        <dbReference type="Rhea" id="RHEA-COMP:14740"/>
        <dbReference type="ChEBI" id="CHEBI:15378"/>
        <dbReference type="ChEBI" id="CHEBI:29985"/>
        <dbReference type="ChEBI" id="CHEBI:30616"/>
        <dbReference type="ChEBI" id="CHEBI:43474"/>
        <dbReference type="ChEBI" id="CHEBI:141005"/>
        <dbReference type="ChEBI" id="CHEBI:456216"/>
        <dbReference type="EC" id="6.3.2.17"/>
    </reaction>
</comment>
<protein>
    <recommendedName>
        <fullName evidence="2">tetrahydrofolate synthase</fullName>
        <ecNumber evidence="2">6.3.2.17</ecNumber>
    </recommendedName>
    <alternativeName>
        <fullName evidence="8">Tetrahydrofolylpolyglutamate synthase</fullName>
    </alternativeName>
</protein>
<dbReference type="InterPro" id="IPR036615">
    <property type="entry name" value="Mur_ligase_C_dom_sf"/>
</dbReference>
<keyword evidence="4" id="KW-0479">Metal-binding</keyword>
<evidence type="ECO:0000256" key="1">
    <source>
        <dbReference type="ARBA" id="ARBA00008276"/>
    </source>
</evidence>
<dbReference type="InterPro" id="IPR013221">
    <property type="entry name" value="Mur_ligase_cen"/>
</dbReference>
<accession>A0A0K1P4U9</accession>
<dbReference type="GO" id="GO:0005524">
    <property type="term" value="F:ATP binding"/>
    <property type="evidence" value="ECO:0007669"/>
    <property type="project" value="UniProtKB-KW"/>
</dbReference>
<evidence type="ECO:0000313" key="12">
    <source>
        <dbReference type="EMBL" id="AKU79308.1"/>
    </source>
</evidence>
<dbReference type="Gene3D" id="3.90.190.20">
    <property type="entry name" value="Mur ligase, C-terminal domain"/>
    <property type="match status" value="1"/>
</dbReference>
<dbReference type="EC" id="6.3.2.17" evidence="2"/>
<comment type="similarity">
    <text evidence="1">Belongs to the folylpolyglutamate synthase family.</text>
</comment>
<dbReference type="OrthoDB" id="9809356at2"/>
<evidence type="ECO:0000256" key="6">
    <source>
        <dbReference type="ARBA" id="ARBA00022840"/>
    </source>
</evidence>
<dbReference type="InterPro" id="IPR036565">
    <property type="entry name" value="Mur-like_cat_sf"/>
</dbReference>
<dbReference type="PANTHER" id="PTHR11136:SF0">
    <property type="entry name" value="DIHYDROFOLATE SYNTHETASE-RELATED"/>
    <property type="match status" value="1"/>
</dbReference>
<evidence type="ECO:0000259" key="10">
    <source>
        <dbReference type="Pfam" id="PF02875"/>
    </source>
</evidence>
<dbReference type="Proteomes" id="UP000067243">
    <property type="component" value="Chromosome"/>
</dbReference>
<reference evidence="12 13" key="1">
    <citation type="journal article" date="2015" name="Genome Announc.">
        <title>Complete Genome Sequence of Spiroplasma turonicum Strain Tab4cT, a Parasite of a Horse Fly, Haematopota sp. (Diptera: Tabanidae).</title>
        <authorList>
            <person name="Davis R.E."/>
            <person name="Shao J."/>
            <person name="Zhao Y."/>
            <person name="Gasparich G.E."/>
            <person name="Gaynor B.J."/>
            <person name="Donofrio N."/>
        </authorList>
    </citation>
    <scope>NUCLEOTIDE SEQUENCE [LARGE SCALE GENOMIC DNA]</scope>
    <source>
        <strain evidence="12 13">Tab4c</strain>
    </source>
</reference>
<dbReference type="AlphaFoldDB" id="A0A0K1P4U9"/>
<keyword evidence="13" id="KW-1185">Reference proteome</keyword>
<evidence type="ECO:0000256" key="5">
    <source>
        <dbReference type="ARBA" id="ARBA00022741"/>
    </source>
</evidence>
<name>A0A0K1P4U9_9MOLU</name>
<dbReference type="PANTHER" id="PTHR11136">
    <property type="entry name" value="FOLYLPOLYGLUTAMATE SYNTHASE-RELATED"/>
    <property type="match status" value="1"/>
</dbReference>
<dbReference type="GO" id="GO:0004326">
    <property type="term" value="F:tetrahydrofolylpolyglutamate synthase activity"/>
    <property type="evidence" value="ECO:0007669"/>
    <property type="project" value="UniProtKB-EC"/>
</dbReference>
<dbReference type="InterPro" id="IPR004101">
    <property type="entry name" value="Mur_ligase_C"/>
</dbReference>
<dbReference type="GO" id="GO:0008841">
    <property type="term" value="F:dihydrofolate synthase activity"/>
    <property type="evidence" value="ECO:0007669"/>
    <property type="project" value="TreeGrafter"/>
</dbReference>
<evidence type="ECO:0000256" key="3">
    <source>
        <dbReference type="ARBA" id="ARBA00022598"/>
    </source>
</evidence>